<reference evidence="4" key="2">
    <citation type="journal article" date="2021" name="PeerJ">
        <title>Extensive microbial diversity within the chicken gut microbiome revealed by metagenomics and culture.</title>
        <authorList>
            <person name="Gilroy R."/>
            <person name="Ravi A."/>
            <person name="Getino M."/>
            <person name="Pursley I."/>
            <person name="Horton D.L."/>
            <person name="Alikhan N.F."/>
            <person name="Baker D."/>
            <person name="Gharbi K."/>
            <person name="Hall N."/>
            <person name="Watson M."/>
            <person name="Adriaenssens E.M."/>
            <person name="Foster-Nyarko E."/>
            <person name="Jarju S."/>
            <person name="Secka A."/>
            <person name="Antonio M."/>
            <person name="Oren A."/>
            <person name="Chaudhuri R.R."/>
            <person name="La Ragione R."/>
            <person name="Hildebrand F."/>
            <person name="Pallen M.J."/>
        </authorList>
    </citation>
    <scope>NUCLEOTIDE SEQUENCE</scope>
    <source>
        <strain evidence="4">B3-2255</strain>
    </source>
</reference>
<evidence type="ECO:0000313" key="4">
    <source>
        <dbReference type="EMBL" id="MBO8482390.1"/>
    </source>
</evidence>
<organism evidence="4 5">
    <name type="scientific">Candidatus Merdivivens faecigallinarum</name>
    <dbReference type="NCBI Taxonomy" id="2840871"/>
    <lineage>
        <taxon>Bacteria</taxon>
        <taxon>Pseudomonadati</taxon>
        <taxon>Bacteroidota</taxon>
        <taxon>Bacteroidia</taxon>
        <taxon>Bacteroidales</taxon>
        <taxon>Muribaculaceae</taxon>
        <taxon>Muribaculaceae incertae sedis</taxon>
        <taxon>Candidatus Merdivivens</taxon>
    </lineage>
</organism>
<proteinExistence type="inferred from homology"/>
<dbReference type="NCBIfam" id="TIGR00732">
    <property type="entry name" value="dprA"/>
    <property type="match status" value="1"/>
</dbReference>
<dbReference type="AlphaFoldDB" id="A0A9D9NQW3"/>
<name>A0A9D9NQW3_9BACT</name>
<dbReference type="Gene3D" id="3.40.50.450">
    <property type="match status" value="1"/>
</dbReference>
<reference evidence="4" key="1">
    <citation type="submission" date="2020-10" db="EMBL/GenBank/DDBJ databases">
        <authorList>
            <person name="Gilroy R."/>
        </authorList>
    </citation>
    <scope>NUCLEOTIDE SEQUENCE</scope>
    <source>
        <strain evidence="4">B3-2255</strain>
    </source>
</reference>
<evidence type="ECO:0000259" key="3">
    <source>
        <dbReference type="Pfam" id="PF17782"/>
    </source>
</evidence>
<dbReference type="Pfam" id="PF02481">
    <property type="entry name" value="DNA_processg_A"/>
    <property type="match status" value="1"/>
</dbReference>
<evidence type="ECO:0000259" key="2">
    <source>
        <dbReference type="Pfam" id="PF02481"/>
    </source>
</evidence>
<dbReference type="Pfam" id="PF17782">
    <property type="entry name" value="WHD_DprA"/>
    <property type="match status" value="1"/>
</dbReference>
<protein>
    <submittedName>
        <fullName evidence="4">DNA-protecting protein DprA</fullName>
    </submittedName>
</protein>
<comment type="similarity">
    <text evidence="1">Belongs to the DprA/Smf family.</text>
</comment>
<evidence type="ECO:0000313" key="5">
    <source>
        <dbReference type="Proteomes" id="UP000823772"/>
    </source>
</evidence>
<comment type="caution">
    <text evidence="4">The sequence shown here is derived from an EMBL/GenBank/DDBJ whole genome shotgun (WGS) entry which is preliminary data.</text>
</comment>
<dbReference type="InterPro" id="IPR003488">
    <property type="entry name" value="DprA"/>
</dbReference>
<dbReference type="InterPro" id="IPR041614">
    <property type="entry name" value="DprA_WH"/>
</dbReference>
<sequence>MPAYTKDKTLFCALNRIFGFKPSGIKALIEDGASPESLLPDDATRKGTISWAEDEISRCIGLGISVVTIADPEYPAALKECPDAPLLLYIRGTWPKGKRALSVVGTRHPDEYGLRMCDRIIDSVHSTGNPPVIISGLAYGIDVQAHKRTLLRQGITVAVMGTGADRIYPKSHEWLAEKIMEHEGCLISDFPLGEAPLPVNFLKRNRIIAGLSECTVVIQSPKKGGSMVTATQAFSYGRDVYAIPGRLDDCKSEGCNYLIAAEMAGCICDTDRFSLYFRDGKDMTASHTGAGGSHRPGDCICYGEDGDRGKILRILSDRGGKSTESLLSETGMAIENLTAALTELEIDGKICKEDGFNWSIKIK</sequence>
<dbReference type="SUPFAM" id="SSF102405">
    <property type="entry name" value="MCP/YpsA-like"/>
    <property type="match status" value="1"/>
</dbReference>
<dbReference type="InterPro" id="IPR057666">
    <property type="entry name" value="DrpA_SLOG"/>
</dbReference>
<dbReference type="PANTHER" id="PTHR43022">
    <property type="entry name" value="PROTEIN SMF"/>
    <property type="match status" value="1"/>
</dbReference>
<dbReference type="GO" id="GO:0009294">
    <property type="term" value="P:DNA-mediated transformation"/>
    <property type="evidence" value="ECO:0007669"/>
    <property type="project" value="InterPro"/>
</dbReference>
<gene>
    <name evidence="4" type="primary">dprA</name>
    <name evidence="4" type="ORF">IAC87_07615</name>
</gene>
<evidence type="ECO:0000256" key="1">
    <source>
        <dbReference type="ARBA" id="ARBA00006525"/>
    </source>
</evidence>
<dbReference type="EMBL" id="JADILY010000159">
    <property type="protein sequence ID" value="MBO8482390.1"/>
    <property type="molecule type" value="Genomic_DNA"/>
</dbReference>
<dbReference type="Proteomes" id="UP000823772">
    <property type="component" value="Unassembled WGS sequence"/>
</dbReference>
<dbReference type="PANTHER" id="PTHR43022:SF1">
    <property type="entry name" value="PROTEIN SMF"/>
    <property type="match status" value="1"/>
</dbReference>
<accession>A0A9D9NQW3</accession>
<feature type="domain" description="Smf/DprA SLOG" evidence="2">
    <location>
        <begin position="66"/>
        <end position="272"/>
    </location>
</feature>
<feature type="domain" description="DprA winged helix" evidence="3">
    <location>
        <begin position="305"/>
        <end position="355"/>
    </location>
</feature>